<dbReference type="EMBL" id="QVIA01000039">
    <property type="protein sequence ID" value="RGC24143.1"/>
    <property type="molecule type" value="Genomic_DNA"/>
</dbReference>
<dbReference type="Gene3D" id="1.10.287.130">
    <property type="match status" value="1"/>
</dbReference>
<dbReference type="GO" id="GO:0000155">
    <property type="term" value="F:phosphorelay sensor kinase activity"/>
    <property type="evidence" value="ECO:0007669"/>
    <property type="project" value="InterPro"/>
</dbReference>
<dbReference type="Proteomes" id="UP000261111">
    <property type="component" value="Unassembled WGS sequence"/>
</dbReference>
<dbReference type="SMART" id="SM00388">
    <property type="entry name" value="HisKA"/>
    <property type="match status" value="1"/>
</dbReference>
<dbReference type="InterPro" id="IPR005467">
    <property type="entry name" value="His_kinase_dom"/>
</dbReference>
<dbReference type="AlphaFoldDB" id="A0A3E2WEU1"/>
<dbReference type="PANTHER" id="PTHR43711">
    <property type="entry name" value="TWO-COMPONENT HISTIDINE KINASE"/>
    <property type="match status" value="1"/>
</dbReference>
<dbReference type="SUPFAM" id="SSF55874">
    <property type="entry name" value="ATPase domain of HSP90 chaperone/DNA topoisomerase II/histidine kinase"/>
    <property type="match status" value="1"/>
</dbReference>
<sequence>MIFTDDKVLAELADLINRLLEDRRTLKADYRCQENASRKMLSNISHDIKTPLTVILGYLEIMRMDSPDEEMLKKVEDKAGQVLEMMNQFFTLAKLEAGDTELEAVQIPVNEVCRESILDFYEILSQKGFEVDINVPEKAVYVLGDREALHRILCNLVSNAVRYGGDGNYIGLSIRYEQEWVYIDVRDRGKGIDKVFADSVFDRLFTMEDSRSRRIQGNGLGLTIARNLAKQMGGDIILQSEPFAETTFTVKLKRF</sequence>
<dbReference type="GO" id="GO:0016020">
    <property type="term" value="C:membrane"/>
    <property type="evidence" value="ECO:0007669"/>
    <property type="project" value="UniProtKB-SubCell"/>
</dbReference>
<evidence type="ECO:0000256" key="2">
    <source>
        <dbReference type="ARBA" id="ARBA00004370"/>
    </source>
</evidence>
<dbReference type="PANTHER" id="PTHR43711:SF1">
    <property type="entry name" value="HISTIDINE KINASE 1"/>
    <property type="match status" value="1"/>
</dbReference>
<dbReference type="Pfam" id="PF02518">
    <property type="entry name" value="HATPase_c"/>
    <property type="match status" value="1"/>
</dbReference>
<name>A0A3E2WEU1_9FIRM</name>
<comment type="subcellular location">
    <subcellularLocation>
        <location evidence="2">Membrane</location>
    </subcellularLocation>
</comment>
<dbReference type="PRINTS" id="PR00344">
    <property type="entry name" value="BCTRLSENSOR"/>
</dbReference>
<dbReference type="GO" id="GO:0005524">
    <property type="term" value="F:ATP binding"/>
    <property type="evidence" value="ECO:0007669"/>
    <property type="project" value="UniProtKB-KW"/>
</dbReference>
<evidence type="ECO:0000256" key="4">
    <source>
        <dbReference type="ARBA" id="ARBA00022553"/>
    </source>
</evidence>
<evidence type="ECO:0000256" key="13">
    <source>
        <dbReference type="SAM" id="Coils"/>
    </source>
</evidence>
<evidence type="ECO:0000313" key="16">
    <source>
        <dbReference type="Proteomes" id="UP000261111"/>
    </source>
</evidence>
<dbReference type="EC" id="2.7.13.3" evidence="3"/>
<keyword evidence="9" id="KW-0067">ATP-binding</keyword>
<evidence type="ECO:0000256" key="8">
    <source>
        <dbReference type="ARBA" id="ARBA00022777"/>
    </source>
</evidence>
<evidence type="ECO:0000256" key="1">
    <source>
        <dbReference type="ARBA" id="ARBA00000085"/>
    </source>
</evidence>
<keyword evidence="10" id="KW-1133">Transmembrane helix</keyword>
<keyword evidence="5" id="KW-0808">Transferase</keyword>
<evidence type="ECO:0000256" key="11">
    <source>
        <dbReference type="ARBA" id="ARBA00023012"/>
    </source>
</evidence>
<dbReference type="InterPro" id="IPR036890">
    <property type="entry name" value="HATPase_C_sf"/>
</dbReference>
<dbReference type="Gene3D" id="3.30.565.10">
    <property type="entry name" value="Histidine kinase-like ATPase, C-terminal domain"/>
    <property type="match status" value="1"/>
</dbReference>
<organism evidence="15 16">
    <name type="scientific">Hungatella hathewayi</name>
    <dbReference type="NCBI Taxonomy" id="154046"/>
    <lineage>
        <taxon>Bacteria</taxon>
        <taxon>Bacillati</taxon>
        <taxon>Bacillota</taxon>
        <taxon>Clostridia</taxon>
        <taxon>Lachnospirales</taxon>
        <taxon>Lachnospiraceae</taxon>
        <taxon>Hungatella</taxon>
    </lineage>
</organism>
<evidence type="ECO:0000256" key="5">
    <source>
        <dbReference type="ARBA" id="ARBA00022679"/>
    </source>
</evidence>
<reference evidence="15 16" key="1">
    <citation type="submission" date="2018-08" db="EMBL/GenBank/DDBJ databases">
        <title>A genome reference for cultivated species of the human gut microbiota.</title>
        <authorList>
            <person name="Zou Y."/>
            <person name="Xue W."/>
            <person name="Luo G."/>
        </authorList>
    </citation>
    <scope>NUCLEOTIDE SEQUENCE [LARGE SCALE GENOMIC DNA]</scope>
    <source>
        <strain evidence="15 16">AF19-21</strain>
    </source>
</reference>
<keyword evidence="4" id="KW-0597">Phosphoprotein</keyword>
<keyword evidence="7" id="KW-0547">Nucleotide-binding</keyword>
<dbReference type="Pfam" id="PF00512">
    <property type="entry name" value="HisKA"/>
    <property type="match status" value="1"/>
</dbReference>
<dbReference type="FunFam" id="3.30.565.10:FF:000013">
    <property type="entry name" value="Two-component sensor histidine kinase"/>
    <property type="match status" value="1"/>
</dbReference>
<dbReference type="SUPFAM" id="SSF47384">
    <property type="entry name" value="Homodimeric domain of signal transducing histidine kinase"/>
    <property type="match status" value="1"/>
</dbReference>
<evidence type="ECO:0000256" key="3">
    <source>
        <dbReference type="ARBA" id="ARBA00012438"/>
    </source>
</evidence>
<feature type="coiled-coil region" evidence="13">
    <location>
        <begin position="9"/>
        <end position="36"/>
    </location>
</feature>
<evidence type="ECO:0000313" key="15">
    <source>
        <dbReference type="EMBL" id="RGC24143.1"/>
    </source>
</evidence>
<dbReference type="InterPro" id="IPR036097">
    <property type="entry name" value="HisK_dim/P_sf"/>
</dbReference>
<keyword evidence="11" id="KW-0902">Two-component regulatory system</keyword>
<evidence type="ECO:0000259" key="14">
    <source>
        <dbReference type="PROSITE" id="PS50109"/>
    </source>
</evidence>
<feature type="domain" description="Histidine kinase" evidence="14">
    <location>
        <begin position="43"/>
        <end position="255"/>
    </location>
</feature>
<protein>
    <recommendedName>
        <fullName evidence="3">histidine kinase</fullName>
        <ecNumber evidence="3">2.7.13.3</ecNumber>
    </recommendedName>
</protein>
<proteinExistence type="predicted"/>
<gene>
    <name evidence="15" type="ORF">DWX41_21605</name>
</gene>
<dbReference type="CDD" id="cd00082">
    <property type="entry name" value="HisKA"/>
    <property type="match status" value="1"/>
</dbReference>
<keyword evidence="13" id="KW-0175">Coiled coil</keyword>
<comment type="caution">
    <text evidence="15">The sequence shown here is derived from an EMBL/GenBank/DDBJ whole genome shotgun (WGS) entry which is preliminary data.</text>
</comment>
<dbReference type="InterPro" id="IPR004358">
    <property type="entry name" value="Sig_transdc_His_kin-like_C"/>
</dbReference>
<dbReference type="InterPro" id="IPR003594">
    <property type="entry name" value="HATPase_dom"/>
</dbReference>
<dbReference type="PROSITE" id="PS50109">
    <property type="entry name" value="HIS_KIN"/>
    <property type="match status" value="1"/>
</dbReference>
<keyword evidence="6" id="KW-0812">Transmembrane</keyword>
<evidence type="ECO:0000256" key="12">
    <source>
        <dbReference type="ARBA" id="ARBA00023136"/>
    </source>
</evidence>
<evidence type="ECO:0000256" key="7">
    <source>
        <dbReference type="ARBA" id="ARBA00022741"/>
    </source>
</evidence>
<keyword evidence="12" id="KW-0472">Membrane</keyword>
<evidence type="ECO:0000256" key="6">
    <source>
        <dbReference type="ARBA" id="ARBA00022692"/>
    </source>
</evidence>
<evidence type="ECO:0000256" key="9">
    <source>
        <dbReference type="ARBA" id="ARBA00022840"/>
    </source>
</evidence>
<evidence type="ECO:0000256" key="10">
    <source>
        <dbReference type="ARBA" id="ARBA00022989"/>
    </source>
</evidence>
<comment type="catalytic activity">
    <reaction evidence="1">
        <text>ATP + protein L-histidine = ADP + protein N-phospho-L-histidine.</text>
        <dbReference type="EC" id="2.7.13.3"/>
    </reaction>
</comment>
<dbReference type="InterPro" id="IPR050736">
    <property type="entry name" value="Sensor_HK_Regulatory"/>
</dbReference>
<dbReference type="SMART" id="SM00387">
    <property type="entry name" value="HATPase_c"/>
    <property type="match status" value="1"/>
</dbReference>
<dbReference type="InterPro" id="IPR003661">
    <property type="entry name" value="HisK_dim/P_dom"/>
</dbReference>
<accession>A0A3E2WEU1</accession>
<keyword evidence="8 15" id="KW-0418">Kinase</keyword>